<evidence type="ECO:0000313" key="1">
    <source>
        <dbReference type="EMBL" id="APC96978.1"/>
    </source>
</evidence>
<dbReference type="KEGG" id="frc:KX01_854"/>
<evidence type="ECO:0008006" key="3">
    <source>
        <dbReference type="Google" id="ProtNLM"/>
    </source>
</evidence>
<dbReference type="NCBIfam" id="TIGR03353">
    <property type="entry name" value="VI_chp_4"/>
    <property type="match status" value="1"/>
</dbReference>
<proteinExistence type="predicted"/>
<accession>A0A1J0KTF4</accession>
<dbReference type="STRING" id="1542390.KX01_854"/>
<evidence type="ECO:0000313" key="2">
    <source>
        <dbReference type="Proteomes" id="UP000182521"/>
    </source>
</evidence>
<gene>
    <name evidence="1" type="ORF">KX01_854</name>
</gene>
<sequence length="399" mass="46512">MFLERLYWEDGLRLDSKVLDKSDTTLAEKAAYANFLPSNLRQGIVSFDLDMESLSSGLILVKELKLYIEDKSLVLFDKTYPLSVQVKDEELAAAIPLFLNISEKVKEKEGNKYIINHLSLSVERDYNVKYSIQIALFKSNNGQLEAVDYDFPLLSLDHYLMDDLFLNMNRLVAELKAFNKFVFSISRPYASIYLSFLITRLDRELRFSEINRINVNPLHIFNIIHDIYSLMQVSTDDGAENIQHIIYDFYKPISKFRLLIEKLFDICKHKKISNFVQFHLQGQKYICEDFPDEFFVAKRHYFVIKRKHDAPNNARFDNKNVIRITSISRNKSIVTLSLSGLKLEEVDTSMTNFAISLNNLDTLYEIKKGSEWDFVLADRSAVFSAFLESQNFEFFIAFT</sequence>
<dbReference type="EMBL" id="CP009654">
    <property type="protein sequence ID" value="APC96978.1"/>
    <property type="molecule type" value="Genomic_DNA"/>
</dbReference>
<organism evidence="1 2">
    <name type="scientific">Francisella frigiditurris</name>
    <dbReference type="NCBI Taxonomy" id="1542390"/>
    <lineage>
        <taxon>Bacteria</taxon>
        <taxon>Pseudomonadati</taxon>
        <taxon>Pseudomonadota</taxon>
        <taxon>Gammaproteobacteria</taxon>
        <taxon>Thiotrichales</taxon>
        <taxon>Francisellaceae</taxon>
        <taxon>Francisella</taxon>
    </lineage>
</organism>
<keyword evidence="2" id="KW-1185">Reference proteome</keyword>
<dbReference type="Proteomes" id="UP000182521">
    <property type="component" value="Chromosome"/>
</dbReference>
<dbReference type="AlphaFoldDB" id="A0A1J0KTF4"/>
<dbReference type="RefSeq" id="WP_071663794.1">
    <property type="nucleotide sequence ID" value="NZ_CP009654.1"/>
</dbReference>
<reference evidence="2" key="1">
    <citation type="submission" date="2014-10" db="EMBL/GenBank/DDBJ databases">
        <authorList>
            <person name="Kuske C.R."/>
            <person name="Challacombe J.F."/>
            <person name="Daligault H.E."/>
            <person name="Davenport K.W."/>
            <person name="Johnson S.L."/>
            <person name="Siddaramappa S."/>
            <person name="Petersen J.M."/>
        </authorList>
    </citation>
    <scope>NUCLEOTIDE SEQUENCE [LARGE SCALE GENOMIC DNA]</scope>
    <source>
        <strain evidence="2">CA97-1460</strain>
    </source>
</reference>
<dbReference type="OrthoDB" id="5605429at2"/>
<name>A0A1J0KTF4_9GAMM</name>
<dbReference type="InterPro" id="IPR010263">
    <property type="entry name" value="T6SS_TssK"/>
</dbReference>
<protein>
    <recommendedName>
        <fullName evidence="3">Intracellular growth locus protein D</fullName>
    </recommendedName>
</protein>